<reference evidence="2" key="2">
    <citation type="submission" date="2023-05" db="EMBL/GenBank/DDBJ databases">
        <authorList>
            <person name="Schelkunov M.I."/>
        </authorList>
    </citation>
    <scope>NUCLEOTIDE SEQUENCE</scope>
    <source>
        <strain evidence="2">Hsosn_3</strain>
        <tissue evidence="2">Leaf</tissue>
    </source>
</reference>
<proteinExistence type="predicted"/>
<evidence type="ECO:0000313" key="3">
    <source>
        <dbReference type="Proteomes" id="UP001237642"/>
    </source>
</evidence>
<evidence type="ECO:0000313" key="2">
    <source>
        <dbReference type="EMBL" id="KAK1362915.1"/>
    </source>
</evidence>
<comment type="caution">
    <text evidence="2">The sequence shown here is derived from an EMBL/GenBank/DDBJ whole genome shotgun (WGS) entry which is preliminary data.</text>
</comment>
<gene>
    <name evidence="2" type="ORF">POM88_038476</name>
</gene>
<reference evidence="2" key="1">
    <citation type="submission" date="2023-02" db="EMBL/GenBank/DDBJ databases">
        <title>Genome of toxic invasive species Heracleum sosnowskyi carries increased number of genes despite the absence of recent whole-genome duplications.</title>
        <authorList>
            <person name="Schelkunov M."/>
            <person name="Shtratnikova V."/>
            <person name="Makarenko M."/>
            <person name="Klepikova A."/>
            <person name="Omelchenko D."/>
            <person name="Novikova G."/>
            <person name="Obukhova E."/>
            <person name="Bogdanov V."/>
            <person name="Penin A."/>
            <person name="Logacheva M."/>
        </authorList>
    </citation>
    <scope>NUCLEOTIDE SEQUENCE</scope>
    <source>
        <strain evidence="2">Hsosn_3</strain>
        <tissue evidence="2">Leaf</tissue>
    </source>
</reference>
<feature type="region of interest" description="Disordered" evidence="1">
    <location>
        <begin position="149"/>
        <end position="170"/>
    </location>
</feature>
<evidence type="ECO:0000256" key="1">
    <source>
        <dbReference type="SAM" id="MobiDB-lite"/>
    </source>
</evidence>
<accession>A0AAD8H8K7</accession>
<dbReference type="AlphaFoldDB" id="A0AAD8H8K7"/>
<organism evidence="2 3">
    <name type="scientific">Heracleum sosnowskyi</name>
    <dbReference type="NCBI Taxonomy" id="360622"/>
    <lineage>
        <taxon>Eukaryota</taxon>
        <taxon>Viridiplantae</taxon>
        <taxon>Streptophyta</taxon>
        <taxon>Embryophyta</taxon>
        <taxon>Tracheophyta</taxon>
        <taxon>Spermatophyta</taxon>
        <taxon>Magnoliopsida</taxon>
        <taxon>eudicotyledons</taxon>
        <taxon>Gunneridae</taxon>
        <taxon>Pentapetalae</taxon>
        <taxon>asterids</taxon>
        <taxon>campanulids</taxon>
        <taxon>Apiales</taxon>
        <taxon>Apiaceae</taxon>
        <taxon>Apioideae</taxon>
        <taxon>apioid superclade</taxon>
        <taxon>Tordylieae</taxon>
        <taxon>Tordyliinae</taxon>
        <taxon>Heracleum</taxon>
    </lineage>
</organism>
<keyword evidence="3" id="KW-1185">Reference proteome</keyword>
<dbReference type="EMBL" id="JAUIZM010000009">
    <property type="protein sequence ID" value="KAK1362915.1"/>
    <property type="molecule type" value="Genomic_DNA"/>
</dbReference>
<sequence length="170" mass="18745">MGHSKTASYFIGRVSSPCVDDVILPPLDAPATCRLHNPIGSENRVDYKTMGHIYNVDFYKSLKGSHRQNHHAALCNPLVPILEFSGFTPSERSLGGPILNTQREIVGMVAGFGAESFAIPVTALRYIFEVFAPTEAANIKDYLATVQKKTEEKKRKRKRKAALQGSGLKK</sequence>
<dbReference type="Proteomes" id="UP001237642">
    <property type="component" value="Unassembled WGS sequence"/>
</dbReference>
<name>A0AAD8H8K7_9APIA</name>
<protein>
    <submittedName>
        <fullName evidence="2">Uncharacterized protein</fullName>
    </submittedName>
</protein>